<evidence type="ECO:0000259" key="4">
    <source>
        <dbReference type="PROSITE" id="PS51352"/>
    </source>
</evidence>
<feature type="signal peptide" evidence="3">
    <location>
        <begin position="1"/>
        <end position="28"/>
    </location>
</feature>
<dbReference type="PROSITE" id="PS51318">
    <property type="entry name" value="TAT"/>
    <property type="match status" value="1"/>
</dbReference>
<dbReference type="RefSeq" id="WP_284340314.1">
    <property type="nucleotide sequence ID" value="NZ_BSNS01000011.1"/>
</dbReference>
<dbReference type="InterPro" id="IPR006311">
    <property type="entry name" value="TAT_signal"/>
</dbReference>
<dbReference type="SUPFAM" id="SSF52833">
    <property type="entry name" value="Thioredoxin-like"/>
    <property type="match status" value="1"/>
</dbReference>
<evidence type="ECO:0000313" key="5">
    <source>
        <dbReference type="EMBL" id="GLQ54865.1"/>
    </source>
</evidence>
<evidence type="ECO:0000256" key="3">
    <source>
        <dbReference type="SAM" id="SignalP"/>
    </source>
</evidence>
<reference evidence="6" key="1">
    <citation type="journal article" date="2019" name="Int. J. Syst. Evol. Microbiol.">
        <title>The Global Catalogue of Microorganisms (GCM) 10K type strain sequencing project: providing services to taxonomists for standard genome sequencing and annotation.</title>
        <authorList>
            <consortium name="The Broad Institute Genomics Platform"/>
            <consortium name="The Broad Institute Genome Sequencing Center for Infectious Disease"/>
            <person name="Wu L."/>
            <person name="Ma J."/>
        </authorList>
    </citation>
    <scope>NUCLEOTIDE SEQUENCE [LARGE SCALE GENOMIC DNA]</scope>
    <source>
        <strain evidence="6">NBRC 112416</strain>
    </source>
</reference>
<dbReference type="EMBL" id="BSNS01000011">
    <property type="protein sequence ID" value="GLQ54865.1"/>
    <property type="molecule type" value="Genomic_DNA"/>
</dbReference>
<keyword evidence="3" id="KW-0732">Signal</keyword>
<dbReference type="InterPro" id="IPR012336">
    <property type="entry name" value="Thioredoxin-like_fold"/>
</dbReference>
<dbReference type="Pfam" id="PF13462">
    <property type="entry name" value="Thioredoxin_4"/>
    <property type="match status" value="1"/>
</dbReference>
<dbReference type="PROSITE" id="PS51352">
    <property type="entry name" value="THIOREDOXIN_2"/>
    <property type="match status" value="1"/>
</dbReference>
<organism evidence="5 6">
    <name type="scientific">Devosia nitrariae</name>
    <dbReference type="NCBI Taxonomy" id="2071872"/>
    <lineage>
        <taxon>Bacteria</taxon>
        <taxon>Pseudomonadati</taxon>
        <taxon>Pseudomonadota</taxon>
        <taxon>Alphaproteobacteria</taxon>
        <taxon>Hyphomicrobiales</taxon>
        <taxon>Devosiaceae</taxon>
        <taxon>Devosia</taxon>
    </lineage>
</organism>
<name>A0ABQ5W5G8_9HYPH</name>
<gene>
    <name evidence="5" type="ORF">GCM10010862_21240</name>
</gene>
<comment type="caution">
    <text evidence="5">The sequence shown here is derived from an EMBL/GenBank/DDBJ whole genome shotgun (WGS) entry which is preliminary data.</text>
</comment>
<dbReference type="PANTHER" id="PTHR13887:SF56">
    <property type="entry name" value="THIOREDOXIN-LIKE REDUCTASE RV2466C"/>
    <property type="match status" value="1"/>
</dbReference>
<dbReference type="InterPro" id="IPR013766">
    <property type="entry name" value="Thioredoxin_domain"/>
</dbReference>
<feature type="chain" id="PRO_5045591751" description="Thioredoxin domain-containing protein" evidence="3">
    <location>
        <begin position="29"/>
        <end position="215"/>
    </location>
</feature>
<feature type="domain" description="Thioredoxin" evidence="4">
    <location>
        <begin position="9"/>
        <end position="215"/>
    </location>
</feature>
<dbReference type="Proteomes" id="UP001156691">
    <property type="component" value="Unassembled WGS sequence"/>
</dbReference>
<evidence type="ECO:0000256" key="2">
    <source>
        <dbReference type="ARBA" id="ARBA00005791"/>
    </source>
</evidence>
<dbReference type="PANTHER" id="PTHR13887">
    <property type="entry name" value="GLUTATHIONE S-TRANSFERASE KAPPA"/>
    <property type="match status" value="1"/>
</dbReference>
<keyword evidence="6" id="KW-1185">Reference proteome</keyword>
<sequence length="215" mass="23273">MKITRRETLILGSAATALGLAGIAPAAAAEGDMVDTTKLMAPAGGIEDHVLGDEAATVTVIEYASPTCPHCANFHNNIYPAFKTEYIDSGKVRFILRPFVRNVLDAAVFMLADAAGPDGYHNVIETYFRTMETWATSETPRDAILKIAMELGFTQESFEAALTNQELFTAMEAMREQALNEFGLTGTPTFYVNGKTLTGDKTLEQLAAEIDPLLT</sequence>
<comment type="function">
    <text evidence="1">May be required for disulfide bond formation in some proteins.</text>
</comment>
<dbReference type="InterPro" id="IPR036249">
    <property type="entry name" value="Thioredoxin-like_sf"/>
</dbReference>
<evidence type="ECO:0000313" key="6">
    <source>
        <dbReference type="Proteomes" id="UP001156691"/>
    </source>
</evidence>
<proteinExistence type="inferred from homology"/>
<evidence type="ECO:0000256" key="1">
    <source>
        <dbReference type="ARBA" id="ARBA00003565"/>
    </source>
</evidence>
<comment type="similarity">
    <text evidence="2">Belongs to the thioredoxin family. DsbA subfamily.</text>
</comment>
<protein>
    <recommendedName>
        <fullName evidence="4">Thioredoxin domain-containing protein</fullName>
    </recommendedName>
</protein>
<accession>A0ABQ5W5G8</accession>
<dbReference type="Gene3D" id="3.40.30.10">
    <property type="entry name" value="Glutaredoxin"/>
    <property type="match status" value="1"/>
</dbReference>